<comment type="similarity">
    <text evidence="2">Belongs to the cytochrome P450 family.</text>
</comment>
<dbReference type="GO" id="GO:0016705">
    <property type="term" value="F:oxidoreductase activity, acting on paired donors, with incorporation or reduction of molecular oxygen"/>
    <property type="evidence" value="ECO:0007669"/>
    <property type="project" value="InterPro"/>
</dbReference>
<dbReference type="EMBL" id="JAANYQ010000008">
    <property type="protein sequence ID" value="KAF4122578.1"/>
    <property type="molecule type" value="Genomic_DNA"/>
</dbReference>
<organism evidence="9 10">
    <name type="scientific">Geosmithia morbida</name>
    <dbReference type="NCBI Taxonomy" id="1094350"/>
    <lineage>
        <taxon>Eukaryota</taxon>
        <taxon>Fungi</taxon>
        <taxon>Dikarya</taxon>
        <taxon>Ascomycota</taxon>
        <taxon>Pezizomycotina</taxon>
        <taxon>Sordariomycetes</taxon>
        <taxon>Hypocreomycetidae</taxon>
        <taxon>Hypocreales</taxon>
        <taxon>Bionectriaceae</taxon>
        <taxon>Geosmithia</taxon>
    </lineage>
</organism>
<proteinExistence type="inferred from homology"/>
<dbReference type="RefSeq" id="XP_035321230.1">
    <property type="nucleotide sequence ID" value="XM_035468850.1"/>
</dbReference>
<keyword evidence="6 8" id="KW-0408">Iron</keyword>
<feature type="binding site" description="axial binding residue" evidence="8">
    <location>
        <position position="485"/>
    </location>
    <ligand>
        <name>heme</name>
        <dbReference type="ChEBI" id="CHEBI:30413"/>
    </ligand>
    <ligandPart>
        <name>Fe</name>
        <dbReference type="ChEBI" id="CHEBI:18248"/>
    </ligandPart>
</feature>
<evidence type="ECO:0000256" key="1">
    <source>
        <dbReference type="ARBA" id="ARBA00001971"/>
    </source>
</evidence>
<dbReference type="CDD" id="cd11041">
    <property type="entry name" value="CYP503A1-like"/>
    <property type="match status" value="1"/>
</dbReference>
<sequence>MGASPLVGSLQQTMSPSCLLIEDLITSSPGVVMLHVGAWVLVLYTIHRFTLDRRDGAGRSKIPTVRGWPVIIPDIVNKLSFNWQAPRLIREGYTKYKDQPFRILKLGKPLVVIPFKYADELRSVSNQKLSQREAFEAFGASFRGRTGSYTGVYSGSDMYNDVIHRRLTPNIPRMIPEVIDELHHAFNQDLPPCDGTWARVQPHKMFLGLVSRTGSRVFVSRPICRDPEFLETTVSLTTNAFTIAAIMDYVPSVLQPLVSSRLRVVKQLRAQLDYINDILGSEVERRRRTAAAAAAAATTTMTTTTEKGPDHNDFLEWASERAVLPEDQDSESLARLTTAILSMAVVHTSAMAATHLIYDLVERPDVLERLIEEQETLLPGGWSEITQEIMQDMRLLDSVLKESQRFNPVSEVAFNRLVKERIVLSDGFVLEPGQQIGIAGKLINQEPEAMKTYDAFRWVSDPSPTAAWTYSGTHNLSFGFGRYACPGRFFAIYQLKAILSRFLLEYDFQLEDGSTVRPRNVAFGDKIAADYSKHLLIKKRVARS</sequence>
<comment type="caution">
    <text evidence="9">The sequence shown here is derived from an EMBL/GenBank/DDBJ whole genome shotgun (WGS) entry which is preliminary data.</text>
</comment>
<dbReference type="InterPro" id="IPR001128">
    <property type="entry name" value="Cyt_P450"/>
</dbReference>
<keyword evidence="10" id="KW-1185">Reference proteome</keyword>
<evidence type="ECO:0000313" key="9">
    <source>
        <dbReference type="EMBL" id="KAF4122578.1"/>
    </source>
</evidence>
<evidence type="ECO:0000256" key="3">
    <source>
        <dbReference type="ARBA" id="ARBA00022617"/>
    </source>
</evidence>
<dbReference type="Proteomes" id="UP000749293">
    <property type="component" value="Unassembled WGS sequence"/>
</dbReference>
<dbReference type="AlphaFoldDB" id="A0A9P4YVR2"/>
<keyword evidence="3 8" id="KW-0349">Heme</keyword>
<dbReference type="Gene3D" id="1.10.630.10">
    <property type="entry name" value="Cytochrome P450"/>
    <property type="match status" value="1"/>
</dbReference>
<dbReference type="OrthoDB" id="1844152at2759"/>
<reference evidence="9" key="1">
    <citation type="submission" date="2020-03" db="EMBL/GenBank/DDBJ databases">
        <title>Site-based positive gene gene selection in Geosmithia morbida across the United States reveals a broad range of putative effectors and factors for local host and environmental adapation.</title>
        <authorList>
            <person name="Onufrak A."/>
            <person name="Murdoch R.W."/>
            <person name="Gazis R."/>
            <person name="Huff M."/>
            <person name="Staton M."/>
            <person name="Klingeman W."/>
            <person name="Hadziabdic D."/>
        </authorList>
    </citation>
    <scope>NUCLEOTIDE SEQUENCE</scope>
    <source>
        <strain evidence="9">1262</strain>
    </source>
</reference>
<keyword evidence="4 8" id="KW-0479">Metal-binding</keyword>
<evidence type="ECO:0000256" key="2">
    <source>
        <dbReference type="ARBA" id="ARBA00010617"/>
    </source>
</evidence>
<dbReference type="PRINTS" id="PR00465">
    <property type="entry name" value="EP450IV"/>
</dbReference>
<evidence type="ECO:0000256" key="6">
    <source>
        <dbReference type="ARBA" id="ARBA00023004"/>
    </source>
</evidence>
<evidence type="ECO:0000256" key="5">
    <source>
        <dbReference type="ARBA" id="ARBA00023002"/>
    </source>
</evidence>
<comment type="cofactor">
    <cofactor evidence="1 8">
        <name>heme</name>
        <dbReference type="ChEBI" id="CHEBI:30413"/>
    </cofactor>
</comment>
<name>A0A9P4YVR2_9HYPO</name>
<keyword evidence="5" id="KW-0560">Oxidoreductase</keyword>
<dbReference type="PANTHER" id="PTHR46206">
    <property type="entry name" value="CYTOCHROME P450"/>
    <property type="match status" value="1"/>
</dbReference>
<dbReference type="SUPFAM" id="SSF48264">
    <property type="entry name" value="Cytochrome P450"/>
    <property type="match status" value="1"/>
</dbReference>
<protein>
    <submittedName>
        <fullName evidence="9">Cytochrome P450 monooxygenase</fullName>
    </submittedName>
</protein>
<dbReference type="InterPro" id="IPR002403">
    <property type="entry name" value="Cyt_P450_E_grp-IV"/>
</dbReference>
<keyword evidence="7 9" id="KW-0503">Monooxygenase</keyword>
<evidence type="ECO:0000256" key="7">
    <source>
        <dbReference type="ARBA" id="ARBA00023033"/>
    </source>
</evidence>
<dbReference type="GO" id="GO:0020037">
    <property type="term" value="F:heme binding"/>
    <property type="evidence" value="ECO:0007669"/>
    <property type="project" value="InterPro"/>
</dbReference>
<dbReference type="Pfam" id="PF00067">
    <property type="entry name" value="p450"/>
    <property type="match status" value="1"/>
</dbReference>
<gene>
    <name evidence="9" type="ORF">GMORB2_6884</name>
</gene>
<dbReference type="GO" id="GO:0005506">
    <property type="term" value="F:iron ion binding"/>
    <property type="evidence" value="ECO:0007669"/>
    <property type="project" value="InterPro"/>
</dbReference>
<dbReference type="PANTHER" id="PTHR46206:SF7">
    <property type="entry name" value="P450, PUTATIVE (EUROFUNG)-RELATED"/>
    <property type="match status" value="1"/>
</dbReference>
<dbReference type="InterPro" id="IPR036396">
    <property type="entry name" value="Cyt_P450_sf"/>
</dbReference>
<dbReference type="GeneID" id="55973107"/>
<evidence type="ECO:0000313" key="10">
    <source>
        <dbReference type="Proteomes" id="UP000749293"/>
    </source>
</evidence>
<accession>A0A9P4YVR2</accession>
<evidence type="ECO:0000256" key="8">
    <source>
        <dbReference type="PIRSR" id="PIRSR602403-1"/>
    </source>
</evidence>
<dbReference type="GO" id="GO:0004497">
    <property type="term" value="F:monooxygenase activity"/>
    <property type="evidence" value="ECO:0007669"/>
    <property type="project" value="UniProtKB-KW"/>
</dbReference>
<evidence type="ECO:0000256" key="4">
    <source>
        <dbReference type="ARBA" id="ARBA00022723"/>
    </source>
</evidence>